<dbReference type="Gene3D" id="3.60.21.10">
    <property type="match status" value="1"/>
</dbReference>
<dbReference type="Gramene" id="Os10t0410600-01">
    <property type="protein sequence ID" value="Os10t0410600-01"/>
    <property type="gene ID" value="Os10g0410600"/>
</dbReference>
<dbReference type="EMBL" id="AP014966">
    <property type="protein sequence ID" value="BAT10804.1"/>
    <property type="molecule type" value="Genomic_DNA"/>
</dbReference>
<proteinExistence type="evidence at protein level"/>
<keyword evidence="3 4" id="KW-1267">Proteomics identification</keyword>
<evidence type="ECO:0000313" key="2">
    <source>
        <dbReference type="Proteomes" id="UP000059680"/>
    </source>
</evidence>
<accession>A0A0P0XU09</accession>
<protein>
    <submittedName>
        <fullName evidence="1">Os10g0410600 protein</fullName>
    </submittedName>
</protein>
<name>A0A0P0XU09_ORYSJ</name>
<reference evidence="1 2" key="3">
    <citation type="journal article" date="2013" name="Rice">
        <title>Improvement of the Oryza sativa Nipponbare reference genome using next generation sequence and optical map data.</title>
        <authorList>
            <person name="Kawahara Y."/>
            <person name="de la Bastide M."/>
            <person name="Hamilton J.P."/>
            <person name="Kanamori H."/>
            <person name="McCombie W.R."/>
            <person name="Ouyang S."/>
            <person name="Schwartz D.C."/>
            <person name="Tanaka T."/>
            <person name="Wu J."/>
            <person name="Zhou S."/>
            <person name="Childs K.L."/>
            <person name="Davidson R.M."/>
            <person name="Lin H."/>
            <person name="Quesada-Ocampo L."/>
            <person name="Vaillancourt B."/>
            <person name="Sakai H."/>
            <person name="Lee S.S."/>
            <person name="Kim J."/>
            <person name="Numa H."/>
            <person name="Itoh T."/>
            <person name="Buell C.R."/>
            <person name="Matsumoto T."/>
        </authorList>
    </citation>
    <scope>NUCLEOTIDE SEQUENCE [LARGE SCALE GENOMIC DNA]</scope>
    <source>
        <strain evidence="2">cv. Nipponbare</strain>
    </source>
</reference>
<dbReference type="Proteomes" id="UP000059680">
    <property type="component" value="Chromosome 10"/>
</dbReference>
<evidence type="ECO:0000313" key="1">
    <source>
        <dbReference type="EMBL" id="BAT10804.1"/>
    </source>
</evidence>
<reference evidence="2" key="1">
    <citation type="journal article" date="2005" name="Nature">
        <title>The map-based sequence of the rice genome.</title>
        <authorList>
            <consortium name="International rice genome sequencing project (IRGSP)"/>
            <person name="Matsumoto T."/>
            <person name="Wu J."/>
            <person name="Kanamori H."/>
            <person name="Katayose Y."/>
            <person name="Fujisawa M."/>
            <person name="Namiki N."/>
            <person name="Mizuno H."/>
            <person name="Yamamoto K."/>
            <person name="Antonio B.A."/>
            <person name="Baba T."/>
            <person name="Sakata K."/>
            <person name="Nagamura Y."/>
            <person name="Aoki H."/>
            <person name="Arikawa K."/>
            <person name="Arita K."/>
            <person name="Bito T."/>
            <person name="Chiden Y."/>
            <person name="Fujitsuka N."/>
            <person name="Fukunaka R."/>
            <person name="Hamada M."/>
            <person name="Harada C."/>
            <person name="Hayashi A."/>
            <person name="Hijishita S."/>
            <person name="Honda M."/>
            <person name="Hosokawa S."/>
            <person name="Ichikawa Y."/>
            <person name="Idonuma A."/>
            <person name="Iijima M."/>
            <person name="Ikeda M."/>
            <person name="Ikeno M."/>
            <person name="Ito K."/>
            <person name="Ito S."/>
            <person name="Ito T."/>
            <person name="Ito Y."/>
            <person name="Ito Y."/>
            <person name="Iwabuchi A."/>
            <person name="Kamiya K."/>
            <person name="Karasawa W."/>
            <person name="Kurita K."/>
            <person name="Katagiri S."/>
            <person name="Kikuta A."/>
            <person name="Kobayashi H."/>
            <person name="Kobayashi N."/>
            <person name="Machita K."/>
            <person name="Maehara T."/>
            <person name="Masukawa M."/>
            <person name="Mizubayashi T."/>
            <person name="Mukai Y."/>
            <person name="Nagasaki H."/>
            <person name="Nagata Y."/>
            <person name="Naito S."/>
            <person name="Nakashima M."/>
            <person name="Nakama Y."/>
            <person name="Nakamichi Y."/>
            <person name="Nakamura M."/>
            <person name="Meguro A."/>
            <person name="Negishi M."/>
            <person name="Ohta I."/>
            <person name="Ohta T."/>
            <person name="Okamoto M."/>
            <person name="Ono N."/>
            <person name="Saji S."/>
            <person name="Sakaguchi M."/>
            <person name="Sakai K."/>
            <person name="Shibata M."/>
            <person name="Shimokawa T."/>
            <person name="Song J."/>
            <person name="Takazaki Y."/>
            <person name="Terasawa K."/>
            <person name="Tsugane M."/>
            <person name="Tsuji K."/>
            <person name="Ueda S."/>
            <person name="Waki K."/>
            <person name="Yamagata H."/>
            <person name="Yamamoto M."/>
            <person name="Yamamoto S."/>
            <person name="Yamane H."/>
            <person name="Yoshiki S."/>
            <person name="Yoshihara R."/>
            <person name="Yukawa K."/>
            <person name="Zhong H."/>
            <person name="Yano M."/>
            <person name="Yuan Q."/>
            <person name="Ouyang S."/>
            <person name="Liu J."/>
            <person name="Jones K.M."/>
            <person name="Gansberger K."/>
            <person name="Moffat K."/>
            <person name="Hill J."/>
            <person name="Bera J."/>
            <person name="Fadrosh D."/>
            <person name="Jin S."/>
            <person name="Johri S."/>
            <person name="Kim M."/>
            <person name="Overton L."/>
            <person name="Reardon M."/>
            <person name="Tsitrin T."/>
            <person name="Vuong H."/>
            <person name="Weaver B."/>
            <person name="Ciecko A."/>
            <person name="Tallon L."/>
            <person name="Jackson J."/>
            <person name="Pai G."/>
            <person name="Aken S.V."/>
            <person name="Utterback T."/>
            <person name="Reidmuller S."/>
            <person name="Feldblyum T."/>
            <person name="Hsiao J."/>
            <person name="Zismann V."/>
            <person name="Iobst S."/>
            <person name="de Vazeille A.R."/>
            <person name="Buell C.R."/>
            <person name="Ying K."/>
            <person name="Li Y."/>
            <person name="Lu T."/>
            <person name="Huang Y."/>
            <person name="Zhao Q."/>
            <person name="Feng Q."/>
            <person name="Zhang L."/>
            <person name="Zhu J."/>
            <person name="Weng Q."/>
            <person name="Mu J."/>
            <person name="Lu Y."/>
            <person name="Fan D."/>
            <person name="Liu Y."/>
            <person name="Guan J."/>
            <person name="Zhang Y."/>
            <person name="Yu S."/>
            <person name="Liu X."/>
            <person name="Zhang Y."/>
            <person name="Hong G."/>
            <person name="Han B."/>
            <person name="Choisne N."/>
            <person name="Demange N."/>
            <person name="Orjeda G."/>
            <person name="Samain S."/>
            <person name="Cattolico L."/>
            <person name="Pelletier E."/>
            <person name="Couloux A."/>
            <person name="Segurens B."/>
            <person name="Wincker P."/>
            <person name="D'Hont A."/>
            <person name="Scarpelli C."/>
            <person name="Weissenbach J."/>
            <person name="Salanoubat M."/>
            <person name="Quetier F."/>
            <person name="Yu Y."/>
            <person name="Kim H.R."/>
            <person name="Rambo T."/>
            <person name="Currie J."/>
            <person name="Collura K."/>
            <person name="Luo M."/>
            <person name="Yang T."/>
            <person name="Ammiraju J.S.S."/>
            <person name="Engler F."/>
            <person name="Soderlund C."/>
            <person name="Wing R.A."/>
            <person name="Palmer L.E."/>
            <person name="de la Bastide M."/>
            <person name="Spiegel L."/>
            <person name="Nascimento L."/>
            <person name="Zutavern T."/>
            <person name="O'Shaughnessy A."/>
            <person name="Dike S."/>
            <person name="Dedhia N."/>
            <person name="Preston R."/>
            <person name="Balija V."/>
            <person name="McCombie W.R."/>
            <person name="Chow T."/>
            <person name="Chen H."/>
            <person name="Chung M."/>
            <person name="Chen C."/>
            <person name="Shaw J."/>
            <person name="Wu H."/>
            <person name="Hsiao K."/>
            <person name="Chao Y."/>
            <person name="Chu M."/>
            <person name="Cheng C."/>
            <person name="Hour A."/>
            <person name="Lee P."/>
            <person name="Lin S."/>
            <person name="Lin Y."/>
            <person name="Liou J."/>
            <person name="Liu S."/>
            <person name="Hsing Y."/>
            <person name="Raghuvanshi S."/>
            <person name="Mohanty A."/>
            <person name="Bharti A.K."/>
            <person name="Gaur A."/>
            <person name="Gupta V."/>
            <person name="Kumar D."/>
            <person name="Ravi V."/>
            <person name="Vij S."/>
            <person name="Kapur A."/>
            <person name="Khurana P."/>
            <person name="Khurana P."/>
            <person name="Khurana J.P."/>
            <person name="Tyagi A.K."/>
            <person name="Gaikwad K."/>
            <person name="Singh A."/>
            <person name="Dalal V."/>
            <person name="Srivastava S."/>
            <person name="Dixit A."/>
            <person name="Pal A.K."/>
            <person name="Ghazi I.A."/>
            <person name="Yadav M."/>
            <person name="Pandit A."/>
            <person name="Bhargava A."/>
            <person name="Sureshbabu K."/>
            <person name="Batra K."/>
            <person name="Sharma T.R."/>
            <person name="Mohapatra T."/>
            <person name="Singh N.K."/>
            <person name="Messing J."/>
            <person name="Nelson A.B."/>
            <person name="Fuks G."/>
            <person name="Kavchok S."/>
            <person name="Keizer G."/>
            <person name="Linton E."/>
            <person name="Llaca V."/>
            <person name="Song R."/>
            <person name="Tanyolac B."/>
            <person name="Young S."/>
            <person name="Ho-Il K."/>
            <person name="Hahn J.H."/>
            <person name="Sangsakoo G."/>
            <person name="Vanavichit A."/>
            <person name="de Mattos Luiz.A.T."/>
            <person name="Zimmer P.D."/>
            <person name="Malone G."/>
            <person name="Dellagostin O."/>
            <person name="de Oliveira A.C."/>
            <person name="Bevan M."/>
            <person name="Bancroft I."/>
            <person name="Minx P."/>
            <person name="Cordum H."/>
            <person name="Wilson R."/>
            <person name="Cheng Z."/>
            <person name="Jin W."/>
            <person name="Jiang J."/>
            <person name="Leong S.A."/>
            <person name="Iwama H."/>
            <person name="Gojobori T."/>
            <person name="Itoh T."/>
            <person name="Niimura Y."/>
            <person name="Fujii Y."/>
            <person name="Habara T."/>
            <person name="Sakai H."/>
            <person name="Sato Y."/>
            <person name="Wilson G."/>
            <person name="Kumar K."/>
            <person name="McCouch S."/>
            <person name="Juretic N."/>
            <person name="Hoen D."/>
            <person name="Wright S."/>
            <person name="Bruskiewich R."/>
            <person name="Bureau T."/>
            <person name="Miyao A."/>
            <person name="Hirochika H."/>
            <person name="Nishikawa T."/>
            <person name="Kadowaki K."/>
            <person name="Sugiura M."/>
            <person name="Burr B."/>
            <person name="Sasaki T."/>
        </authorList>
    </citation>
    <scope>NUCLEOTIDE SEQUENCE [LARGE SCALE GENOMIC DNA]</scope>
    <source>
        <strain evidence="2">cv. Nipponbare</strain>
    </source>
</reference>
<sequence>MEESVGSRGGGGGGLDAQIEQLMECRPLSEPEVKTLCEKAKEILMEESNVQVRWSSPAIMPCPAV</sequence>
<gene>
    <name evidence="1" type="ordered locus">Os10g0410600</name>
    <name evidence="1" type="ORF">OSNPB_100410600</name>
</gene>
<evidence type="ECO:0007829" key="4">
    <source>
        <dbReference type="ProteomicsDB" id="A0A0P0XU09"/>
    </source>
</evidence>
<organism evidence="1 2">
    <name type="scientific">Oryza sativa subsp. japonica</name>
    <name type="common">Rice</name>
    <dbReference type="NCBI Taxonomy" id="39947"/>
    <lineage>
        <taxon>Eukaryota</taxon>
        <taxon>Viridiplantae</taxon>
        <taxon>Streptophyta</taxon>
        <taxon>Embryophyta</taxon>
        <taxon>Tracheophyta</taxon>
        <taxon>Spermatophyta</taxon>
        <taxon>Magnoliopsida</taxon>
        <taxon>Liliopsida</taxon>
        <taxon>Poales</taxon>
        <taxon>Poaceae</taxon>
        <taxon>BOP clade</taxon>
        <taxon>Oryzoideae</taxon>
        <taxon>Oryzeae</taxon>
        <taxon>Oryzinae</taxon>
        <taxon>Oryza</taxon>
        <taxon>Oryza sativa</taxon>
    </lineage>
</organism>
<reference evidence="1 2" key="2">
    <citation type="journal article" date="2013" name="Plant Cell Physiol.">
        <title>Rice Annotation Project Database (RAP-DB): an integrative and interactive database for rice genomics.</title>
        <authorList>
            <person name="Sakai H."/>
            <person name="Lee S.S."/>
            <person name="Tanaka T."/>
            <person name="Numa H."/>
            <person name="Kim J."/>
            <person name="Kawahara Y."/>
            <person name="Wakimoto H."/>
            <person name="Yang C.C."/>
            <person name="Iwamoto M."/>
            <person name="Abe T."/>
            <person name="Yamada Y."/>
            <person name="Muto A."/>
            <person name="Inokuchi H."/>
            <person name="Ikemura T."/>
            <person name="Matsumoto T."/>
            <person name="Sasaki T."/>
            <person name="Itoh T."/>
        </authorList>
    </citation>
    <scope>NUCLEOTIDE SEQUENCE [LARGE SCALE GENOMIC DNA]</scope>
    <source>
        <strain evidence="2">cv. Nipponbare</strain>
    </source>
</reference>
<evidence type="ECO:0007829" key="3">
    <source>
        <dbReference type="PeptideAtlas" id="A0A0P0XU09"/>
    </source>
</evidence>
<dbReference type="InterPro" id="IPR029052">
    <property type="entry name" value="Metallo-depent_PP-like"/>
</dbReference>
<dbReference type="ExpressionAtlas" id="A0A0P0XU09">
    <property type="expression patterns" value="baseline and differential"/>
</dbReference>
<dbReference type="AlphaFoldDB" id="A0A0P0XU09"/>
<keyword evidence="2" id="KW-1185">Reference proteome</keyword>